<feature type="region of interest" description="Disordered" evidence="1">
    <location>
        <begin position="1"/>
        <end position="91"/>
    </location>
</feature>
<organism evidence="2 3">
    <name type="scientific">Candidatus Gottesmanbacteria bacterium RIFCSPHIGHO2_01_FULL_46_14</name>
    <dbReference type="NCBI Taxonomy" id="1798380"/>
    <lineage>
        <taxon>Bacteria</taxon>
        <taxon>Candidatus Gottesmaniibacteriota</taxon>
    </lineage>
</organism>
<comment type="caution">
    <text evidence="2">The sequence shown here is derived from an EMBL/GenBank/DDBJ whole genome shotgun (WGS) entry which is preliminary data.</text>
</comment>
<dbReference type="EMBL" id="MFJJ01000062">
    <property type="protein sequence ID" value="OGG12438.1"/>
    <property type="molecule type" value="Genomic_DNA"/>
</dbReference>
<dbReference type="AlphaFoldDB" id="A0A1F5ZIW7"/>
<gene>
    <name evidence="2" type="ORF">A2875_01785</name>
</gene>
<evidence type="ECO:0000256" key="1">
    <source>
        <dbReference type="SAM" id="MobiDB-lite"/>
    </source>
</evidence>
<sequence>MAEGEGGLLGWIKRKFDRTPEPQSSKLPGLGPQGEHPLTQTRTITDQNEAFMRGQERAMSGGRSRGDFPEIGIDPTSYPEASGPSEPPSQN</sequence>
<proteinExistence type="predicted"/>
<evidence type="ECO:0000313" key="2">
    <source>
        <dbReference type="EMBL" id="OGG12438.1"/>
    </source>
</evidence>
<protein>
    <submittedName>
        <fullName evidence="2">Uncharacterized protein</fullName>
    </submittedName>
</protein>
<reference evidence="2 3" key="1">
    <citation type="journal article" date="2016" name="Nat. Commun.">
        <title>Thousands of microbial genomes shed light on interconnected biogeochemical processes in an aquifer system.</title>
        <authorList>
            <person name="Anantharaman K."/>
            <person name="Brown C.T."/>
            <person name="Hug L.A."/>
            <person name="Sharon I."/>
            <person name="Castelle C.J."/>
            <person name="Probst A.J."/>
            <person name="Thomas B.C."/>
            <person name="Singh A."/>
            <person name="Wilkins M.J."/>
            <person name="Karaoz U."/>
            <person name="Brodie E.L."/>
            <person name="Williams K.H."/>
            <person name="Hubbard S.S."/>
            <person name="Banfield J.F."/>
        </authorList>
    </citation>
    <scope>NUCLEOTIDE SEQUENCE [LARGE SCALE GENOMIC DNA]</scope>
</reference>
<name>A0A1F5ZIW7_9BACT</name>
<dbReference type="Proteomes" id="UP000177416">
    <property type="component" value="Unassembled WGS sequence"/>
</dbReference>
<evidence type="ECO:0000313" key="3">
    <source>
        <dbReference type="Proteomes" id="UP000177416"/>
    </source>
</evidence>
<feature type="compositionally biased region" description="Polar residues" evidence="1">
    <location>
        <begin position="38"/>
        <end position="48"/>
    </location>
</feature>
<accession>A0A1F5ZIW7</accession>